<dbReference type="Gene3D" id="3.40.50.720">
    <property type="entry name" value="NAD(P)-binding Rossmann-like Domain"/>
    <property type="match status" value="1"/>
</dbReference>
<dbReference type="SUPFAM" id="SSF51735">
    <property type="entry name" value="NAD(P)-binding Rossmann-fold domains"/>
    <property type="match status" value="1"/>
</dbReference>
<keyword evidence="8" id="KW-1185">Reference proteome</keyword>
<dbReference type="PROSITE" id="PS00061">
    <property type="entry name" value="ADH_SHORT"/>
    <property type="match status" value="1"/>
</dbReference>
<dbReference type="EC" id="1.1.1.175" evidence="3"/>
<dbReference type="PRINTS" id="PR00080">
    <property type="entry name" value="SDRFAMILY"/>
</dbReference>
<dbReference type="InterPro" id="IPR020904">
    <property type="entry name" value="Sc_DH/Rdtase_CS"/>
</dbReference>
<evidence type="ECO:0000256" key="1">
    <source>
        <dbReference type="ARBA" id="ARBA00006484"/>
    </source>
</evidence>
<evidence type="ECO:0000313" key="8">
    <source>
        <dbReference type="Proteomes" id="UP000596117"/>
    </source>
</evidence>
<dbReference type="PANTHER" id="PTHR43639">
    <property type="entry name" value="OXIDOREDUCTASE, SHORT-CHAIN DEHYDROGENASE/REDUCTASE FAMILY (AFU_ORTHOLOGUE AFUA_5G02870)"/>
    <property type="match status" value="1"/>
</dbReference>
<gene>
    <name evidence="6" type="primary">hdhA</name>
    <name evidence="5" type="ORF">EQG53_16165</name>
    <name evidence="6" type="ORF">I6H83_06300</name>
</gene>
<dbReference type="Proteomes" id="UP000287388">
    <property type="component" value="Chromosome"/>
</dbReference>
<comment type="similarity">
    <text evidence="1">Belongs to the short-chain dehydrogenases/reductases (SDR) family.</text>
</comment>
<dbReference type="NCBIfam" id="NF004773">
    <property type="entry name" value="PRK06113.1"/>
    <property type="match status" value="1"/>
</dbReference>
<dbReference type="KEGG" id="bdm:EQG53_16165"/>
<reference evidence="6 8" key="2">
    <citation type="submission" date="2020-12" db="EMBL/GenBank/DDBJ databases">
        <title>FDA dAtabase for Regulatory Grade micrObial Sequences (FDA-ARGOS): Supporting development and validation of Infectious Disease Dx tests.</title>
        <authorList>
            <person name="Kerrigan L."/>
            <person name="Long C."/>
            <person name="Tallon L."/>
            <person name="Sadzewicz L."/>
            <person name="Zhao X."/>
            <person name="Boylan J."/>
            <person name="Ott S."/>
            <person name="Bowen H."/>
            <person name="Vavikolanu K."/>
            <person name="Mehta A."/>
            <person name="Aluvathingal J."/>
            <person name="Nadendla S."/>
            <person name="Yan Y."/>
            <person name="Sichtig H."/>
        </authorList>
    </citation>
    <scope>NUCLEOTIDE SEQUENCE [LARGE SCALE GENOMIC DNA]</scope>
    <source>
        <strain evidence="6 8">FDAARGOS_1026</strain>
    </source>
</reference>
<dbReference type="RefSeq" id="WP_128720500.1">
    <property type="nucleotide sequence ID" value="NZ_BJNC01000002.1"/>
</dbReference>
<evidence type="ECO:0000256" key="3">
    <source>
        <dbReference type="ARBA" id="ARBA00066641"/>
    </source>
</evidence>
<evidence type="ECO:0000313" key="7">
    <source>
        <dbReference type="Proteomes" id="UP000287388"/>
    </source>
</evidence>
<keyword evidence="2 5" id="KW-0560">Oxidoreductase</keyword>
<reference evidence="5 7" key="1">
    <citation type="submission" date="2019-01" db="EMBL/GenBank/DDBJ databases">
        <title>Brevundimonas diminuta Genome sequencing and assembly.</title>
        <authorList>
            <person name="Chen H."/>
        </authorList>
    </citation>
    <scope>NUCLEOTIDE SEQUENCE [LARGE SCALE GENOMIC DNA]</scope>
    <source>
        <strain evidence="5">ATCC</strain>
        <strain evidence="7">ATCC(B) 19146</strain>
    </source>
</reference>
<dbReference type="InterPro" id="IPR036291">
    <property type="entry name" value="NAD(P)-bd_dom_sf"/>
</dbReference>
<dbReference type="EMBL" id="CP066026">
    <property type="protein sequence ID" value="QQB90031.1"/>
    <property type="molecule type" value="Genomic_DNA"/>
</dbReference>
<dbReference type="PRINTS" id="PR00081">
    <property type="entry name" value="GDHRDH"/>
</dbReference>
<accession>A0A410P0Q4</accession>
<proteinExistence type="inferred from homology"/>
<dbReference type="PANTHER" id="PTHR43639:SF1">
    <property type="entry name" value="SHORT-CHAIN DEHYDROGENASE_REDUCTASE FAMILY PROTEIN"/>
    <property type="match status" value="1"/>
</dbReference>
<evidence type="ECO:0000256" key="2">
    <source>
        <dbReference type="ARBA" id="ARBA00023002"/>
    </source>
</evidence>
<protein>
    <recommendedName>
        <fullName evidence="4">D-xylose 1-dehydrogenase</fullName>
        <ecNumber evidence="3">1.1.1.175</ecNumber>
    </recommendedName>
</protein>
<dbReference type="AlphaFoldDB" id="A0A410P0Q4"/>
<dbReference type="GO" id="GO:0047838">
    <property type="term" value="F:D-xylose 1-dehydrogenase (NAD+) activity"/>
    <property type="evidence" value="ECO:0007669"/>
    <property type="project" value="UniProtKB-EC"/>
</dbReference>
<evidence type="ECO:0000313" key="6">
    <source>
        <dbReference type="EMBL" id="QQB90031.1"/>
    </source>
</evidence>
<sequence>MDAHFRLDGHVALVTGAGAGIGRAIAETFAAAGAAVAVTDLDAAKAVAVADGVVRAGGRAVGLACDVTDEAQRIATVEAVVAAFGKLTLLVNNAGGGGPKPFDMPMSDFERAYQLNVFAPFRFMQLAAPHMQDAGGGAILNITSMAGDNKNARMASYGSSKAAVSHLTRNVAFDLGPRGVRVNAIAPGAIKTDALAGVLTPEIEQAMLKHTPLGRLGQPEDIARAALFLCSPAASWISGQILTVSGGGVQELD</sequence>
<dbReference type="NCBIfam" id="NF005559">
    <property type="entry name" value="PRK07231.1"/>
    <property type="match status" value="1"/>
</dbReference>
<dbReference type="Pfam" id="PF13561">
    <property type="entry name" value="adh_short_C2"/>
    <property type="match status" value="1"/>
</dbReference>
<dbReference type="EMBL" id="CP035093">
    <property type="protein sequence ID" value="QAT15754.1"/>
    <property type="molecule type" value="Genomic_DNA"/>
</dbReference>
<evidence type="ECO:0000313" key="5">
    <source>
        <dbReference type="EMBL" id="QAT15754.1"/>
    </source>
</evidence>
<organism evidence="5 7">
    <name type="scientific">Brevundimonas diminuta</name>
    <name type="common">Pseudomonas diminuta</name>
    <dbReference type="NCBI Taxonomy" id="293"/>
    <lineage>
        <taxon>Bacteria</taxon>
        <taxon>Pseudomonadati</taxon>
        <taxon>Pseudomonadota</taxon>
        <taxon>Alphaproteobacteria</taxon>
        <taxon>Caulobacterales</taxon>
        <taxon>Caulobacteraceae</taxon>
        <taxon>Brevundimonas</taxon>
    </lineage>
</organism>
<evidence type="ECO:0000256" key="4">
    <source>
        <dbReference type="ARBA" id="ARBA00069939"/>
    </source>
</evidence>
<dbReference type="InterPro" id="IPR002347">
    <property type="entry name" value="SDR_fam"/>
</dbReference>
<dbReference type="FunFam" id="3.40.50.720:FF:000084">
    <property type="entry name" value="Short-chain dehydrogenase reductase"/>
    <property type="match status" value="1"/>
</dbReference>
<dbReference type="Proteomes" id="UP000596117">
    <property type="component" value="Chromosome"/>
</dbReference>
<name>A0A410P0Q4_BREDI</name>